<dbReference type="PROSITE" id="PS50843">
    <property type="entry name" value="EXPANSIN_CBD"/>
    <property type="match status" value="1"/>
</dbReference>
<evidence type="ECO:0000313" key="11">
    <source>
        <dbReference type="Proteomes" id="UP001314263"/>
    </source>
</evidence>
<keyword evidence="11" id="KW-1185">Reference proteome</keyword>
<evidence type="ECO:0000259" key="8">
    <source>
        <dbReference type="PROSITE" id="PS50842"/>
    </source>
</evidence>
<feature type="compositionally biased region" description="Low complexity" evidence="7">
    <location>
        <begin position="259"/>
        <end position="272"/>
    </location>
</feature>
<evidence type="ECO:0000256" key="7">
    <source>
        <dbReference type="SAM" id="MobiDB-lite"/>
    </source>
</evidence>
<keyword evidence="6" id="KW-0472">Membrane</keyword>
<dbReference type="Pfam" id="PF01357">
    <property type="entry name" value="Expansin_C"/>
    <property type="match status" value="1"/>
</dbReference>
<feature type="domain" description="Expansin-like CBD" evidence="9">
    <location>
        <begin position="135"/>
        <end position="213"/>
    </location>
</feature>
<comment type="subcellular location">
    <subcellularLocation>
        <location evidence="1">Membrane</location>
        <topology evidence="1">Peripheral membrane protein</topology>
    </subcellularLocation>
    <subcellularLocation>
        <location evidence="2">Secreted</location>
        <location evidence="2">Cell wall</location>
    </subcellularLocation>
</comment>
<organism evidence="10 11">
    <name type="scientific">Coccomyxa viridis</name>
    <dbReference type="NCBI Taxonomy" id="1274662"/>
    <lineage>
        <taxon>Eukaryota</taxon>
        <taxon>Viridiplantae</taxon>
        <taxon>Chlorophyta</taxon>
        <taxon>core chlorophytes</taxon>
        <taxon>Trebouxiophyceae</taxon>
        <taxon>Trebouxiophyceae incertae sedis</taxon>
        <taxon>Coccomyxaceae</taxon>
        <taxon>Coccomyxa</taxon>
    </lineage>
</organism>
<sequence>MRVSHGDCGQGSCGYGILDKSKWPYWSVGALSTSNIHYGQGPVRGCGECFEVECQQSGGQFAGRCNQDSKARSVTMMISDSCPECEGDHLDIQALTFNKMAPMALGRIDIKYRRVACQVPQNLNVIVDENRGAGGWIRLQVKDAANRGSVKNVQIKGSNSNWQTLNNVWGASWETGQVPATPLDFRIQDDQGIDVTAYSVIKSNGQTGTLPTGVNFQIGTGSNQSLPSFASGSSAGPPVSAFEGPPQSGCVSAFSTDDSTSSSDGCGQSSGSPPSPSPPPPSSSGSSFKSKPSPPPPPPPPPPYNSKGRRLGSVQA</sequence>
<comment type="caution">
    <text evidence="10">The sequence shown here is derived from an EMBL/GenBank/DDBJ whole genome shotgun (WGS) entry which is preliminary data.</text>
</comment>
<dbReference type="GO" id="GO:0016020">
    <property type="term" value="C:membrane"/>
    <property type="evidence" value="ECO:0007669"/>
    <property type="project" value="UniProtKB-SubCell"/>
</dbReference>
<dbReference type="PROSITE" id="PS50842">
    <property type="entry name" value="EXPANSIN_EG45"/>
    <property type="match status" value="1"/>
</dbReference>
<feature type="domain" description="Expansin-like EG45" evidence="8">
    <location>
        <begin position="10"/>
        <end position="122"/>
    </location>
</feature>
<evidence type="ECO:0000259" key="9">
    <source>
        <dbReference type="PROSITE" id="PS50843"/>
    </source>
</evidence>
<dbReference type="PANTHER" id="PTHR31867">
    <property type="entry name" value="EXPANSIN-A15"/>
    <property type="match status" value="1"/>
</dbReference>
<dbReference type="InterPro" id="IPR036908">
    <property type="entry name" value="RlpA-like_sf"/>
</dbReference>
<dbReference type="GO" id="GO:0005576">
    <property type="term" value="C:extracellular region"/>
    <property type="evidence" value="ECO:0007669"/>
    <property type="project" value="InterPro"/>
</dbReference>
<feature type="compositionally biased region" description="Pro residues" evidence="7">
    <location>
        <begin position="292"/>
        <end position="304"/>
    </location>
</feature>
<keyword evidence="4" id="KW-0134">Cell wall</keyword>
<dbReference type="CDD" id="cd22271">
    <property type="entry name" value="DPBB_EXP_N-like"/>
    <property type="match status" value="1"/>
</dbReference>
<dbReference type="Gene3D" id="2.60.40.760">
    <property type="entry name" value="Expansin, cellulose-binding-like domain"/>
    <property type="match status" value="1"/>
</dbReference>
<feature type="compositionally biased region" description="Pro residues" evidence="7">
    <location>
        <begin position="273"/>
        <end position="282"/>
    </location>
</feature>
<dbReference type="InterPro" id="IPR036749">
    <property type="entry name" value="Expansin_CBD_sf"/>
</dbReference>
<gene>
    <name evidence="10" type="ORF">CVIRNUC_002477</name>
</gene>
<keyword evidence="4" id="KW-0964">Secreted</keyword>
<dbReference type="GO" id="GO:0009664">
    <property type="term" value="P:plant-type cell wall organization"/>
    <property type="evidence" value="ECO:0007669"/>
    <property type="project" value="InterPro"/>
</dbReference>
<keyword evidence="5" id="KW-0732">Signal</keyword>
<evidence type="ECO:0000256" key="3">
    <source>
        <dbReference type="ARBA" id="ARBA00005392"/>
    </source>
</evidence>
<evidence type="ECO:0000256" key="2">
    <source>
        <dbReference type="ARBA" id="ARBA00004191"/>
    </source>
</evidence>
<dbReference type="AlphaFoldDB" id="A0AAV1HYI8"/>
<dbReference type="SUPFAM" id="SSF50685">
    <property type="entry name" value="Barwin-like endoglucanases"/>
    <property type="match status" value="1"/>
</dbReference>
<dbReference type="InterPro" id="IPR007112">
    <property type="entry name" value="Expansin/allergen_DPBB_dom"/>
</dbReference>
<feature type="compositionally biased region" description="Polar residues" evidence="7">
    <location>
        <begin position="249"/>
        <end position="258"/>
    </location>
</feature>
<accession>A0AAV1HYI8</accession>
<dbReference type="Pfam" id="PF03330">
    <property type="entry name" value="DPBB_1"/>
    <property type="match status" value="1"/>
</dbReference>
<evidence type="ECO:0000256" key="6">
    <source>
        <dbReference type="ARBA" id="ARBA00023136"/>
    </source>
</evidence>
<dbReference type="InterPro" id="IPR009009">
    <property type="entry name" value="RlpA-like_DPBB"/>
</dbReference>
<feature type="region of interest" description="Disordered" evidence="7">
    <location>
        <begin position="227"/>
        <end position="316"/>
    </location>
</feature>
<protein>
    <submittedName>
        <fullName evidence="10">Uncharacterized protein</fullName>
    </submittedName>
</protein>
<dbReference type="EMBL" id="CAUYUE010000003">
    <property type="protein sequence ID" value="CAK0756698.1"/>
    <property type="molecule type" value="Genomic_DNA"/>
</dbReference>
<evidence type="ECO:0000256" key="4">
    <source>
        <dbReference type="ARBA" id="ARBA00022512"/>
    </source>
</evidence>
<dbReference type="PRINTS" id="PR01225">
    <property type="entry name" value="EXPANSNFAMLY"/>
</dbReference>
<dbReference type="Proteomes" id="UP001314263">
    <property type="component" value="Unassembled WGS sequence"/>
</dbReference>
<proteinExistence type="inferred from homology"/>
<evidence type="ECO:0000256" key="1">
    <source>
        <dbReference type="ARBA" id="ARBA00004170"/>
    </source>
</evidence>
<dbReference type="SUPFAM" id="SSF49590">
    <property type="entry name" value="PHL pollen allergen"/>
    <property type="match status" value="1"/>
</dbReference>
<dbReference type="InterPro" id="IPR007117">
    <property type="entry name" value="Expansin_CBD"/>
</dbReference>
<dbReference type="Gene3D" id="2.40.40.10">
    <property type="entry name" value="RlpA-like domain"/>
    <property type="match status" value="1"/>
</dbReference>
<feature type="compositionally biased region" description="Low complexity" evidence="7">
    <location>
        <begin position="227"/>
        <end position="242"/>
    </location>
</feature>
<dbReference type="InterPro" id="IPR007118">
    <property type="entry name" value="Expan_Lol_pI"/>
</dbReference>
<reference evidence="10 11" key="1">
    <citation type="submission" date="2023-10" db="EMBL/GenBank/DDBJ databases">
        <authorList>
            <person name="Maclean D."/>
            <person name="Macfadyen A."/>
        </authorList>
    </citation>
    <scope>NUCLEOTIDE SEQUENCE [LARGE SCALE GENOMIC DNA]</scope>
</reference>
<evidence type="ECO:0000256" key="5">
    <source>
        <dbReference type="ARBA" id="ARBA00022729"/>
    </source>
</evidence>
<name>A0AAV1HYI8_9CHLO</name>
<evidence type="ECO:0000313" key="10">
    <source>
        <dbReference type="EMBL" id="CAK0756698.1"/>
    </source>
</evidence>
<comment type="similarity">
    <text evidence="3">Belongs to the expansin family. Expansin A subfamily.</text>
</comment>
<dbReference type="InterPro" id="IPR002963">
    <property type="entry name" value="Expansin"/>
</dbReference>